<sequence>MATLGQTLALTFTLTNMRGAHTLPAKTLITFSDTLPIGLSNVRISTQWNSGWVFTPYGHTSPLILRGTYRSAKPLPAGQRLPRIVLFASLNAQAGKRLSNTMTIHVAGDHNPSNNTVISTIHVVVPGLPLAPFTSTVTPTDTSATIQTATPIGTLTATSTVTPTSAGIVVPTITPTGTALVSAPDLSLSITHSGSLHNTVGKILTYTLSMHNGGAAITKQHAIAITNIIPLGLKNVYAHGNGWRVFVSDTTSPVVIQATYTGKYPIKEGMNLAPIFIQGLLDRDAIPSITTTANVATPGDSNPANNTDTDTIFVDQVISPTATPTVVSAIIPTVRPTMTTSPTGSPTVISSSGGQPTATPELTALPTPTATPLPSHILVPTPLPASQPISQPTPQPTPQPTSQPTPQPMMTPARLQLSLERSDALPDGHYVVGQSISYHLSVTNLAGSQNQMIRLLDIVSLGLRNLTISGTNWTFDASSNIGPAVFAATFNGPYPIAAGTVLPTVTLSGILTSAALPQLSTAVTVLSSNSLAGTQPMVVDTIEIQATSVPPVSPVHPTPIVATVKPAVQATPTPMEAVSASPTVVASLEGTVVSSLPVTPTMIHISSEASSKESRPALSLTSTTLYWDYAAVGHLISFELRAANAAGAGTIVRPDTIALDAVIPLGLSHIQTIGNDWKVTVSDTISPVVIHAQYIGKRAIGPGVALAPIIITGQLTADAFPILTSTATITVPHNSDAANHTAFATLLIQSASQNRQGMPIHPDYDHTQDIARTAARKTFLPL</sequence>
<keyword evidence="3" id="KW-1185">Reference proteome</keyword>
<organism evidence="2 3">
    <name type="scientific">Dictyobacter arantiisoli</name>
    <dbReference type="NCBI Taxonomy" id="2014874"/>
    <lineage>
        <taxon>Bacteria</taxon>
        <taxon>Bacillati</taxon>
        <taxon>Chloroflexota</taxon>
        <taxon>Ktedonobacteria</taxon>
        <taxon>Ktedonobacterales</taxon>
        <taxon>Dictyobacteraceae</taxon>
        <taxon>Dictyobacter</taxon>
    </lineage>
</organism>
<protein>
    <recommendedName>
        <fullName evidence="4">DUF11 domain-containing protein</fullName>
    </recommendedName>
</protein>
<proteinExistence type="predicted"/>
<dbReference type="EMBL" id="BIXY01000048">
    <property type="protein sequence ID" value="GCF09637.1"/>
    <property type="molecule type" value="Genomic_DNA"/>
</dbReference>
<dbReference type="Proteomes" id="UP000322530">
    <property type="component" value="Unassembled WGS sequence"/>
</dbReference>
<evidence type="ECO:0000256" key="1">
    <source>
        <dbReference type="SAM" id="MobiDB-lite"/>
    </source>
</evidence>
<gene>
    <name evidence="2" type="ORF">KDI_32010</name>
</gene>
<evidence type="ECO:0000313" key="3">
    <source>
        <dbReference type="Proteomes" id="UP000322530"/>
    </source>
</evidence>
<reference evidence="2 3" key="1">
    <citation type="submission" date="2019-01" db="EMBL/GenBank/DDBJ databases">
        <title>Draft genome sequence of Dictyobacter sp. Uno17.</title>
        <authorList>
            <person name="Wang C.M."/>
            <person name="Zheng Y."/>
            <person name="Sakai Y."/>
            <person name="Abe K."/>
            <person name="Yokota A."/>
            <person name="Yabe S."/>
        </authorList>
    </citation>
    <scope>NUCLEOTIDE SEQUENCE [LARGE SCALE GENOMIC DNA]</scope>
    <source>
        <strain evidence="2 3">Uno17</strain>
    </source>
</reference>
<dbReference type="AlphaFoldDB" id="A0A5A5TE83"/>
<evidence type="ECO:0008006" key="4">
    <source>
        <dbReference type="Google" id="ProtNLM"/>
    </source>
</evidence>
<feature type="region of interest" description="Disordered" evidence="1">
    <location>
        <begin position="336"/>
        <end position="410"/>
    </location>
</feature>
<comment type="caution">
    <text evidence="2">The sequence shown here is derived from an EMBL/GenBank/DDBJ whole genome shotgun (WGS) entry which is preliminary data.</text>
</comment>
<accession>A0A5A5TE83</accession>
<name>A0A5A5TE83_9CHLR</name>
<feature type="compositionally biased region" description="Pro residues" evidence="1">
    <location>
        <begin position="381"/>
        <end position="409"/>
    </location>
</feature>
<evidence type="ECO:0000313" key="2">
    <source>
        <dbReference type="EMBL" id="GCF09637.1"/>
    </source>
</evidence>
<feature type="compositionally biased region" description="Low complexity" evidence="1">
    <location>
        <begin position="356"/>
        <end position="374"/>
    </location>
</feature>
<feature type="compositionally biased region" description="Low complexity" evidence="1">
    <location>
        <begin position="336"/>
        <end position="347"/>
    </location>
</feature>